<reference evidence="2" key="1">
    <citation type="journal article" date="2023" name="GigaByte">
        <title>Genome assembly of the bearded iris, Iris pallida Lam.</title>
        <authorList>
            <person name="Bruccoleri R.E."/>
            <person name="Oakeley E.J."/>
            <person name="Faust A.M.E."/>
            <person name="Altorfer M."/>
            <person name="Dessus-Babus S."/>
            <person name="Burckhardt D."/>
            <person name="Oertli M."/>
            <person name="Naumann U."/>
            <person name="Petersen F."/>
            <person name="Wong J."/>
        </authorList>
    </citation>
    <scope>NUCLEOTIDE SEQUENCE</scope>
    <source>
        <strain evidence="2">GSM-AAB239-AS_SAM_17_03QT</strain>
    </source>
</reference>
<gene>
    <name evidence="2" type="ORF">M6B38_128670</name>
</gene>
<evidence type="ECO:0000256" key="1">
    <source>
        <dbReference type="SAM" id="Phobius"/>
    </source>
</evidence>
<dbReference type="AlphaFoldDB" id="A0AAX6G5C5"/>
<comment type="caution">
    <text evidence="2">The sequence shown here is derived from an EMBL/GenBank/DDBJ whole genome shotgun (WGS) entry which is preliminary data.</text>
</comment>
<feature type="transmembrane region" description="Helical" evidence="1">
    <location>
        <begin position="12"/>
        <end position="28"/>
    </location>
</feature>
<sequence>MILHLKMQEGQFFLGWFFYCCCSLLYIYFNGTYIFHYILALFDILFLLRLHFFVPIYYILILMMYHFLFIFSYLHAYNC</sequence>
<keyword evidence="1" id="KW-0472">Membrane</keyword>
<evidence type="ECO:0000313" key="3">
    <source>
        <dbReference type="Proteomes" id="UP001140949"/>
    </source>
</evidence>
<evidence type="ECO:0000313" key="2">
    <source>
        <dbReference type="EMBL" id="KAJ6823633.1"/>
    </source>
</evidence>
<proteinExistence type="predicted"/>
<keyword evidence="1" id="KW-1133">Transmembrane helix</keyword>
<keyword evidence="3" id="KW-1185">Reference proteome</keyword>
<dbReference type="EMBL" id="JANAVB010022600">
    <property type="protein sequence ID" value="KAJ6823633.1"/>
    <property type="molecule type" value="Genomic_DNA"/>
</dbReference>
<dbReference type="Proteomes" id="UP001140949">
    <property type="component" value="Unassembled WGS sequence"/>
</dbReference>
<accession>A0AAX6G5C5</accession>
<keyword evidence="1" id="KW-0812">Transmembrane</keyword>
<protein>
    <submittedName>
        <fullName evidence="2">Zinc finger MYM-type protein 1-like</fullName>
    </submittedName>
</protein>
<organism evidence="2 3">
    <name type="scientific">Iris pallida</name>
    <name type="common">Sweet iris</name>
    <dbReference type="NCBI Taxonomy" id="29817"/>
    <lineage>
        <taxon>Eukaryota</taxon>
        <taxon>Viridiplantae</taxon>
        <taxon>Streptophyta</taxon>
        <taxon>Embryophyta</taxon>
        <taxon>Tracheophyta</taxon>
        <taxon>Spermatophyta</taxon>
        <taxon>Magnoliopsida</taxon>
        <taxon>Liliopsida</taxon>
        <taxon>Asparagales</taxon>
        <taxon>Iridaceae</taxon>
        <taxon>Iridoideae</taxon>
        <taxon>Irideae</taxon>
        <taxon>Iris</taxon>
    </lineage>
</organism>
<reference evidence="2" key="2">
    <citation type="submission" date="2023-04" db="EMBL/GenBank/DDBJ databases">
        <authorList>
            <person name="Bruccoleri R.E."/>
            <person name="Oakeley E.J."/>
            <person name="Faust A.-M."/>
            <person name="Dessus-Babus S."/>
            <person name="Altorfer M."/>
            <person name="Burckhardt D."/>
            <person name="Oertli M."/>
            <person name="Naumann U."/>
            <person name="Petersen F."/>
            <person name="Wong J."/>
        </authorList>
    </citation>
    <scope>NUCLEOTIDE SEQUENCE</scope>
    <source>
        <strain evidence="2">GSM-AAB239-AS_SAM_17_03QT</strain>
        <tissue evidence="2">Leaf</tissue>
    </source>
</reference>
<feature type="transmembrane region" description="Helical" evidence="1">
    <location>
        <begin position="57"/>
        <end position="76"/>
    </location>
</feature>
<name>A0AAX6G5C5_IRIPA</name>